<dbReference type="GO" id="GO:0016020">
    <property type="term" value="C:membrane"/>
    <property type="evidence" value="ECO:0007669"/>
    <property type="project" value="InterPro"/>
</dbReference>
<proteinExistence type="predicted"/>
<reference evidence="1 2" key="1">
    <citation type="journal article" date="2016" name="Nat. Commun.">
        <title>Thousands of microbial genomes shed light on interconnected biogeochemical processes in an aquifer system.</title>
        <authorList>
            <person name="Anantharaman K."/>
            <person name="Brown C.T."/>
            <person name="Hug L.A."/>
            <person name="Sharon I."/>
            <person name="Castelle C.J."/>
            <person name="Probst A.J."/>
            <person name="Thomas B.C."/>
            <person name="Singh A."/>
            <person name="Wilkins M.J."/>
            <person name="Karaoz U."/>
            <person name="Brodie E.L."/>
            <person name="Williams K.H."/>
            <person name="Hubbard S.S."/>
            <person name="Banfield J.F."/>
        </authorList>
    </citation>
    <scope>NUCLEOTIDE SEQUENCE [LARGE SCALE GENOMIC DNA]</scope>
</reference>
<dbReference type="GO" id="GO:0047355">
    <property type="term" value="F:CDP-glycerol glycerophosphotransferase activity"/>
    <property type="evidence" value="ECO:0007669"/>
    <property type="project" value="InterPro"/>
</dbReference>
<gene>
    <name evidence="1" type="ORF">A3H68_03225</name>
</gene>
<sequence>MKTLIITSFHPLISRNIIATPVIRLLRSYFRIVIAVPNFKVSYFEKAFKDDKVIIEGIEIGATVRVKRVGMLKRLAEALPPTIRASLGRRLTLNGTKKNFFYYYLLYLPASFFGRSHFSMRLIRIFDYYFSPRGRFLPLFKKYHPDLIFSTDIQNEHDVALMQDARAKRIPIVSMVRSWDNLVTRAIRFVPNKIIVHNDIVKDQAISLYGIEPAIISVTGIPHYDRYVMGSKRARENFYSEFSLDSAKKTILFFPLCDYRVVHRSDSAPEQVLVDKKILETLSILDANVIVRFPPNETVTLTDFKKPSNFYYDTPGYSFEANLVTTREVTKEDNEKLIDELVFADVVVCGPSTAVIDAVIFDVPVIFVNFYNEQDNAEVGQIYEYKSEHIVNIVNTGGVKVAKSPKVLLDLIKDYFLNRKLDNAGREKISMEQCYKLDSHSSERVVNTVLTVLPGDENTD</sequence>
<dbReference type="Gene3D" id="3.40.50.12580">
    <property type="match status" value="1"/>
</dbReference>
<dbReference type="EMBL" id="MHSH01000012">
    <property type="protein sequence ID" value="OHA42088.1"/>
    <property type="molecule type" value="Genomic_DNA"/>
</dbReference>
<dbReference type="InterPro" id="IPR043148">
    <property type="entry name" value="TagF_C"/>
</dbReference>
<accession>A0A1G2P191</accession>
<dbReference type="SUPFAM" id="SSF53756">
    <property type="entry name" value="UDP-Glycosyltransferase/glycogen phosphorylase"/>
    <property type="match status" value="1"/>
</dbReference>
<dbReference type="AlphaFoldDB" id="A0A1G2P191"/>
<protein>
    <recommendedName>
        <fullName evidence="3">UDP-N-acetylglucosamine 2-epimerase domain-containing protein</fullName>
    </recommendedName>
</protein>
<evidence type="ECO:0000313" key="2">
    <source>
        <dbReference type="Proteomes" id="UP000176429"/>
    </source>
</evidence>
<dbReference type="Pfam" id="PF04464">
    <property type="entry name" value="Glyphos_transf"/>
    <property type="match status" value="1"/>
</dbReference>
<dbReference type="Proteomes" id="UP000176429">
    <property type="component" value="Unassembled WGS sequence"/>
</dbReference>
<evidence type="ECO:0000313" key="1">
    <source>
        <dbReference type="EMBL" id="OHA42088.1"/>
    </source>
</evidence>
<organism evidence="1 2">
    <name type="scientific">Candidatus Taylorbacteria bacterium RIFCSPLOWO2_02_FULL_46_40</name>
    <dbReference type="NCBI Taxonomy" id="1802329"/>
    <lineage>
        <taxon>Bacteria</taxon>
        <taxon>Candidatus Tayloriibacteriota</taxon>
    </lineage>
</organism>
<dbReference type="InterPro" id="IPR007554">
    <property type="entry name" value="Glycerophosphate_synth"/>
</dbReference>
<comment type="caution">
    <text evidence="1">The sequence shown here is derived from an EMBL/GenBank/DDBJ whole genome shotgun (WGS) entry which is preliminary data.</text>
</comment>
<evidence type="ECO:0008006" key="3">
    <source>
        <dbReference type="Google" id="ProtNLM"/>
    </source>
</evidence>
<name>A0A1G2P191_9BACT</name>